<sequence>MRHSMRKITFNDGITHQQSVKFDPTSGDVMQSKSLSMKTVNLLFAELNESSKHHHRPEHDLDHQPTFFIRRHRAMLESLLPSQQPSDIDEVLGNHLELNSLARATYQTKSSRGVSFHPKPLNLKKFIPEVTIKHSITNQKLSHPLQIPIWTPLLPENEEMSTKISRSRAHTLKHPHNSDHQLKRRKSNLDTKQNSISELSTSTNNDLKLLRVTTVKDLFDEWENLESKVTNQSDGDESLVVHCDSPSLTLSPQIKTQHSDIFTFSTSISNQQLLSFIISDDNSEPNRPKATNSRMHSYNNLLPPVFEDTNNEEAFNDIWENLESKVTNQSDGDESLVVHCDSPSLTLSPQIKTQHSDIFTFSTSISNQQLLSFILSDDNSEPNRPTATNSRMHSYNNLLPPVFEDTNNEEAFNDIC</sequence>
<gene>
    <name evidence="2" type="ORF">MBJ925_LOCUS31405</name>
</gene>
<dbReference type="EMBL" id="CAJNRE010017168">
    <property type="protein sequence ID" value="CAF2151945.1"/>
    <property type="molecule type" value="Genomic_DNA"/>
</dbReference>
<dbReference type="Proteomes" id="UP000663824">
    <property type="component" value="Unassembled WGS sequence"/>
</dbReference>
<evidence type="ECO:0000313" key="3">
    <source>
        <dbReference type="Proteomes" id="UP000663824"/>
    </source>
</evidence>
<reference evidence="2" key="1">
    <citation type="submission" date="2021-02" db="EMBL/GenBank/DDBJ databases">
        <authorList>
            <person name="Nowell W R."/>
        </authorList>
    </citation>
    <scope>NUCLEOTIDE SEQUENCE</scope>
</reference>
<accession>A0A816XWF5</accession>
<organism evidence="2 3">
    <name type="scientific">Rotaria magnacalcarata</name>
    <dbReference type="NCBI Taxonomy" id="392030"/>
    <lineage>
        <taxon>Eukaryota</taxon>
        <taxon>Metazoa</taxon>
        <taxon>Spiralia</taxon>
        <taxon>Gnathifera</taxon>
        <taxon>Rotifera</taxon>
        <taxon>Eurotatoria</taxon>
        <taxon>Bdelloidea</taxon>
        <taxon>Philodinida</taxon>
        <taxon>Philodinidae</taxon>
        <taxon>Rotaria</taxon>
    </lineage>
</organism>
<feature type="compositionally biased region" description="Basic residues" evidence="1">
    <location>
        <begin position="165"/>
        <end position="175"/>
    </location>
</feature>
<feature type="region of interest" description="Disordered" evidence="1">
    <location>
        <begin position="160"/>
        <end position="197"/>
    </location>
</feature>
<name>A0A816XWF5_9BILA</name>
<dbReference type="AlphaFoldDB" id="A0A816XWF5"/>
<protein>
    <submittedName>
        <fullName evidence="2">Uncharacterized protein</fullName>
    </submittedName>
</protein>
<evidence type="ECO:0000256" key="1">
    <source>
        <dbReference type="SAM" id="MobiDB-lite"/>
    </source>
</evidence>
<comment type="caution">
    <text evidence="2">The sequence shown here is derived from an EMBL/GenBank/DDBJ whole genome shotgun (WGS) entry which is preliminary data.</text>
</comment>
<proteinExistence type="predicted"/>
<evidence type="ECO:0000313" key="2">
    <source>
        <dbReference type="EMBL" id="CAF2151945.1"/>
    </source>
</evidence>